<comment type="caution">
    <text evidence="2">The sequence shown here is derived from an EMBL/GenBank/DDBJ whole genome shotgun (WGS) entry which is preliminary data.</text>
</comment>
<feature type="region of interest" description="Disordered" evidence="1">
    <location>
        <begin position="84"/>
        <end position="106"/>
    </location>
</feature>
<feature type="region of interest" description="Disordered" evidence="1">
    <location>
        <begin position="1"/>
        <end position="51"/>
    </location>
</feature>
<evidence type="ECO:0000313" key="2">
    <source>
        <dbReference type="EMBL" id="KAJ1140181.1"/>
    </source>
</evidence>
<accession>A0AAV7QI04</accession>
<organism evidence="2 3">
    <name type="scientific">Pleurodeles waltl</name>
    <name type="common">Iberian ribbed newt</name>
    <dbReference type="NCBI Taxonomy" id="8319"/>
    <lineage>
        <taxon>Eukaryota</taxon>
        <taxon>Metazoa</taxon>
        <taxon>Chordata</taxon>
        <taxon>Craniata</taxon>
        <taxon>Vertebrata</taxon>
        <taxon>Euteleostomi</taxon>
        <taxon>Amphibia</taxon>
        <taxon>Batrachia</taxon>
        <taxon>Caudata</taxon>
        <taxon>Salamandroidea</taxon>
        <taxon>Salamandridae</taxon>
        <taxon>Pleurodelinae</taxon>
        <taxon>Pleurodeles</taxon>
    </lineage>
</organism>
<reference evidence="2" key="1">
    <citation type="journal article" date="2022" name="bioRxiv">
        <title>Sequencing and chromosome-scale assembly of the giantPleurodeles waltlgenome.</title>
        <authorList>
            <person name="Brown T."/>
            <person name="Elewa A."/>
            <person name="Iarovenko S."/>
            <person name="Subramanian E."/>
            <person name="Araus A.J."/>
            <person name="Petzold A."/>
            <person name="Susuki M."/>
            <person name="Suzuki K.-i.T."/>
            <person name="Hayashi T."/>
            <person name="Toyoda A."/>
            <person name="Oliveira C."/>
            <person name="Osipova E."/>
            <person name="Leigh N.D."/>
            <person name="Simon A."/>
            <person name="Yun M.H."/>
        </authorList>
    </citation>
    <scope>NUCLEOTIDE SEQUENCE</scope>
    <source>
        <strain evidence="2">20211129_DDA</strain>
        <tissue evidence="2">Liver</tissue>
    </source>
</reference>
<dbReference type="AlphaFoldDB" id="A0AAV7QI04"/>
<feature type="compositionally biased region" description="Basic and acidic residues" evidence="1">
    <location>
        <begin position="92"/>
        <end position="106"/>
    </location>
</feature>
<sequence>MRTARPEPAGGGGGRVQEQSGWRGQGPAGNGTGAKEELSGTDQPAVLQGVGRRRHCVAGARRTWGPTGPDLADGVPGSWDVVTGLPGSVCSGERRPRDEKRGDELE</sequence>
<name>A0AAV7QI04_PLEWA</name>
<evidence type="ECO:0000256" key="1">
    <source>
        <dbReference type="SAM" id="MobiDB-lite"/>
    </source>
</evidence>
<feature type="compositionally biased region" description="Gly residues" evidence="1">
    <location>
        <begin position="23"/>
        <end position="32"/>
    </location>
</feature>
<dbReference type="EMBL" id="JANPWB010000010">
    <property type="protein sequence ID" value="KAJ1140181.1"/>
    <property type="molecule type" value="Genomic_DNA"/>
</dbReference>
<evidence type="ECO:0000313" key="3">
    <source>
        <dbReference type="Proteomes" id="UP001066276"/>
    </source>
</evidence>
<gene>
    <name evidence="2" type="ORF">NDU88_006539</name>
</gene>
<protein>
    <submittedName>
        <fullName evidence="2">Uncharacterized protein</fullName>
    </submittedName>
</protein>
<dbReference type="Proteomes" id="UP001066276">
    <property type="component" value="Chromosome 6"/>
</dbReference>
<keyword evidence="3" id="KW-1185">Reference proteome</keyword>
<proteinExistence type="predicted"/>